<dbReference type="OMA" id="WEPITNI"/>
<dbReference type="RefSeq" id="XP_006662490.1">
    <property type="nucleotide sequence ID" value="XM_006662427.1"/>
</dbReference>
<evidence type="ECO:0000256" key="4">
    <source>
        <dbReference type="ARBA" id="ARBA00022821"/>
    </source>
</evidence>
<evidence type="ECO:0000256" key="5">
    <source>
        <dbReference type="SAM" id="SignalP"/>
    </source>
</evidence>
<dbReference type="PANTHER" id="PTHR47116">
    <property type="entry name" value="PHLOEM FILAMENT PROTEIN"/>
    <property type="match status" value="1"/>
</dbReference>
<reference evidence="7" key="2">
    <citation type="submission" date="2013-04" db="UniProtKB">
        <authorList>
            <consortium name="EnsemblPlants"/>
        </authorList>
    </citation>
    <scope>IDENTIFICATION</scope>
</reference>
<dbReference type="Gramene" id="OB10G22130.1">
    <property type="protein sequence ID" value="OB10G22130.1"/>
    <property type="gene ID" value="OB10G22130"/>
</dbReference>
<organism evidence="7">
    <name type="scientific">Oryza brachyantha</name>
    <name type="common">malo sina</name>
    <dbReference type="NCBI Taxonomy" id="4533"/>
    <lineage>
        <taxon>Eukaryota</taxon>
        <taxon>Viridiplantae</taxon>
        <taxon>Streptophyta</taxon>
        <taxon>Embryophyta</taxon>
        <taxon>Tracheophyta</taxon>
        <taxon>Spermatophyta</taxon>
        <taxon>Magnoliopsida</taxon>
        <taxon>Liliopsida</taxon>
        <taxon>Poales</taxon>
        <taxon>Poaceae</taxon>
        <taxon>BOP clade</taxon>
        <taxon>Oryzoideae</taxon>
        <taxon>Oryzeae</taxon>
        <taxon>Oryzinae</taxon>
        <taxon>Oryza</taxon>
    </lineage>
</organism>
<dbReference type="GeneID" id="102708931"/>
<gene>
    <name evidence="7" type="primary">LOC102708931</name>
</gene>
<accession>J3N3W5</accession>
<comment type="similarity">
    <text evidence="1">Belongs to the cystatin family. Phytocystatin subfamily.</text>
</comment>
<dbReference type="Gene3D" id="3.10.450.10">
    <property type="match status" value="1"/>
</dbReference>
<feature type="chain" id="PRO_5018564142" evidence="5">
    <location>
        <begin position="22"/>
        <end position="129"/>
    </location>
</feature>
<evidence type="ECO:0000313" key="7">
    <source>
        <dbReference type="EnsemblPlants" id="OB10G22130.1"/>
    </source>
</evidence>
<keyword evidence="8" id="KW-1185">Reference proteome</keyword>
<dbReference type="Proteomes" id="UP000006038">
    <property type="component" value="Chromosome 10"/>
</dbReference>
<dbReference type="HOGENOM" id="CLU_113093_2_2_1"/>
<evidence type="ECO:0000313" key="8">
    <source>
        <dbReference type="Proteomes" id="UP000006038"/>
    </source>
</evidence>
<proteinExistence type="inferred from homology"/>
<dbReference type="EnsemblPlants" id="OB10G22130.1">
    <property type="protein sequence ID" value="OB10G22130.1"/>
    <property type="gene ID" value="OB10G22130"/>
</dbReference>
<evidence type="ECO:0000259" key="6">
    <source>
        <dbReference type="Pfam" id="PF16845"/>
    </source>
</evidence>
<reference evidence="7" key="1">
    <citation type="journal article" date="2013" name="Nat. Commun.">
        <title>Whole-genome sequencing of Oryza brachyantha reveals mechanisms underlying Oryza genome evolution.</title>
        <authorList>
            <person name="Chen J."/>
            <person name="Huang Q."/>
            <person name="Gao D."/>
            <person name="Wang J."/>
            <person name="Lang Y."/>
            <person name="Liu T."/>
            <person name="Li B."/>
            <person name="Bai Z."/>
            <person name="Luis Goicoechea J."/>
            <person name="Liang C."/>
            <person name="Chen C."/>
            <person name="Zhang W."/>
            <person name="Sun S."/>
            <person name="Liao Y."/>
            <person name="Zhang X."/>
            <person name="Yang L."/>
            <person name="Song C."/>
            <person name="Wang M."/>
            <person name="Shi J."/>
            <person name="Liu G."/>
            <person name="Liu J."/>
            <person name="Zhou H."/>
            <person name="Zhou W."/>
            <person name="Yu Q."/>
            <person name="An N."/>
            <person name="Chen Y."/>
            <person name="Cai Q."/>
            <person name="Wang B."/>
            <person name="Liu B."/>
            <person name="Min J."/>
            <person name="Huang Y."/>
            <person name="Wu H."/>
            <person name="Li Z."/>
            <person name="Zhang Y."/>
            <person name="Yin Y."/>
            <person name="Song W."/>
            <person name="Jiang J."/>
            <person name="Jackson S.A."/>
            <person name="Wing R.A."/>
            <person name="Wang J."/>
            <person name="Chen M."/>
        </authorList>
    </citation>
    <scope>NUCLEOTIDE SEQUENCE [LARGE SCALE GENOMIC DNA]</scope>
    <source>
        <strain evidence="7">cv. IRGC 101232</strain>
    </source>
</reference>
<dbReference type="STRING" id="4533.J3N3W5"/>
<dbReference type="Pfam" id="PF16845">
    <property type="entry name" value="SQAPI"/>
    <property type="match status" value="1"/>
</dbReference>
<feature type="domain" description="Cystatin" evidence="6">
    <location>
        <begin position="46"/>
        <end position="127"/>
    </location>
</feature>
<keyword evidence="5" id="KW-0732">Signal</keyword>
<protein>
    <submittedName>
        <fullName evidence="7">Cysteine proteinase inhibitor</fullName>
    </submittedName>
</protein>
<dbReference type="AlphaFoldDB" id="J3N3W5"/>
<evidence type="ECO:0000256" key="3">
    <source>
        <dbReference type="ARBA" id="ARBA00022704"/>
    </source>
</evidence>
<keyword evidence="4" id="KW-0611">Plant defense</keyword>
<evidence type="ECO:0000256" key="1">
    <source>
        <dbReference type="ARBA" id="ARBA00007233"/>
    </source>
</evidence>
<keyword evidence="2" id="KW-0646">Protease inhibitor</keyword>
<dbReference type="SUPFAM" id="SSF54403">
    <property type="entry name" value="Cystatin/monellin"/>
    <property type="match status" value="1"/>
</dbReference>
<name>J3N3W5_ORYBR</name>
<dbReference type="InterPro" id="IPR027214">
    <property type="entry name" value="Cystatin"/>
</dbReference>
<dbReference type="InterPro" id="IPR046350">
    <property type="entry name" value="Cystatin_sf"/>
</dbReference>
<dbReference type="GO" id="GO:0004869">
    <property type="term" value="F:cysteine-type endopeptidase inhibitor activity"/>
    <property type="evidence" value="ECO:0007669"/>
    <property type="project" value="UniProtKB-KW"/>
</dbReference>
<dbReference type="KEGG" id="obr:102708931"/>
<dbReference type="OrthoDB" id="2016588at2759"/>
<dbReference type="GO" id="GO:0006952">
    <property type="term" value="P:defense response"/>
    <property type="evidence" value="ECO:0007669"/>
    <property type="project" value="UniProtKB-KW"/>
</dbReference>
<keyword evidence="3" id="KW-0789">Thiol protease inhibitor</keyword>
<feature type="signal peptide" evidence="5">
    <location>
        <begin position="1"/>
        <end position="21"/>
    </location>
</feature>
<evidence type="ECO:0000256" key="2">
    <source>
        <dbReference type="ARBA" id="ARBA00022690"/>
    </source>
</evidence>
<dbReference type="InterPro" id="IPR000010">
    <property type="entry name" value="Cystatin_dom"/>
</dbReference>
<sequence length="129" mass="13323">MAAARGLLLLPLLAAVSFCVAGDAAAPSPGRRLLQAPGGGWTPVPDAGDPRIQGLGNWAVSKHDRLTGDRLVFQQVSRAETQDVVGVDYRLHVKAAGGDAGIGTGTAFVAVVWESGDSGMRKLISFDAE</sequence>